<proteinExistence type="predicted"/>
<protein>
    <recommendedName>
        <fullName evidence="3">MULE transposase domain-containing protein</fullName>
    </recommendedName>
</protein>
<sequence length="52" mass="5961">LDATYNVTSLCKDTLYAIVVCHPITRTNCPVAYLFTTDQSMYPLDCFLHFLK</sequence>
<accession>A0A1X0RKE2</accession>
<gene>
    <name evidence="1" type="ORF">BCV71DRAFT_191189</name>
</gene>
<organism evidence="1 2">
    <name type="scientific">Rhizopus microsporus</name>
    <dbReference type="NCBI Taxonomy" id="58291"/>
    <lineage>
        <taxon>Eukaryota</taxon>
        <taxon>Fungi</taxon>
        <taxon>Fungi incertae sedis</taxon>
        <taxon>Mucoromycota</taxon>
        <taxon>Mucoromycotina</taxon>
        <taxon>Mucoromycetes</taxon>
        <taxon>Mucorales</taxon>
        <taxon>Mucorineae</taxon>
        <taxon>Rhizopodaceae</taxon>
        <taxon>Rhizopus</taxon>
    </lineage>
</organism>
<evidence type="ECO:0000313" key="2">
    <source>
        <dbReference type="Proteomes" id="UP000242381"/>
    </source>
</evidence>
<evidence type="ECO:0008006" key="3">
    <source>
        <dbReference type="Google" id="ProtNLM"/>
    </source>
</evidence>
<dbReference type="AlphaFoldDB" id="A0A1X0RKE2"/>
<feature type="non-terminal residue" evidence="1">
    <location>
        <position position="1"/>
    </location>
</feature>
<name>A0A1X0RKE2_RHIZD</name>
<reference evidence="1 2" key="1">
    <citation type="journal article" date="2016" name="Proc. Natl. Acad. Sci. U.S.A.">
        <title>Lipid metabolic changes in an early divergent fungus govern the establishment of a mutualistic symbiosis with endobacteria.</title>
        <authorList>
            <person name="Lastovetsky O.A."/>
            <person name="Gaspar M.L."/>
            <person name="Mondo S.J."/>
            <person name="LaButti K.M."/>
            <person name="Sandor L."/>
            <person name="Grigoriev I.V."/>
            <person name="Henry S.A."/>
            <person name="Pawlowska T.E."/>
        </authorList>
    </citation>
    <scope>NUCLEOTIDE SEQUENCE [LARGE SCALE GENOMIC DNA]</scope>
    <source>
        <strain evidence="1 2">ATCC 11559</strain>
    </source>
</reference>
<evidence type="ECO:0000313" key="1">
    <source>
        <dbReference type="EMBL" id="ORE12368.1"/>
    </source>
</evidence>
<dbReference type="Proteomes" id="UP000242381">
    <property type="component" value="Unassembled WGS sequence"/>
</dbReference>
<dbReference type="EMBL" id="KV921690">
    <property type="protein sequence ID" value="ORE12368.1"/>
    <property type="molecule type" value="Genomic_DNA"/>
</dbReference>